<dbReference type="InterPro" id="IPR027417">
    <property type="entry name" value="P-loop_NTPase"/>
</dbReference>
<evidence type="ECO:0000313" key="3">
    <source>
        <dbReference type="Proteomes" id="UP001231189"/>
    </source>
</evidence>
<evidence type="ECO:0000313" key="2">
    <source>
        <dbReference type="EMBL" id="KAK1683615.1"/>
    </source>
</evidence>
<protein>
    <recommendedName>
        <fullName evidence="1">ArsA/GET3 Anion-transporting ATPase-like domain-containing protein</fullName>
    </recommendedName>
</protein>
<name>A0AAD8TIQ0_LOLMU</name>
<dbReference type="GO" id="GO:0016887">
    <property type="term" value="F:ATP hydrolysis activity"/>
    <property type="evidence" value="ECO:0007669"/>
    <property type="project" value="InterPro"/>
</dbReference>
<dbReference type="Proteomes" id="UP001231189">
    <property type="component" value="Unassembled WGS sequence"/>
</dbReference>
<dbReference type="SUPFAM" id="SSF52540">
    <property type="entry name" value="P-loop containing nucleoside triphosphate hydrolases"/>
    <property type="match status" value="1"/>
</dbReference>
<dbReference type="InterPro" id="IPR025723">
    <property type="entry name" value="ArsA/GET3_ATPase-like"/>
</dbReference>
<evidence type="ECO:0000259" key="1">
    <source>
        <dbReference type="Pfam" id="PF02374"/>
    </source>
</evidence>
<comment type="caution">
    <text evidence="2">The sequence shown here is derived from an EMBL/GenBank/DDBJ whole genome shotgun (WGS) entry which is preliminary data.</text>
</comment>
<dbReference type="AlphaFoldDB" id="A0AAD8TIQ0"/>
<dbReference type="GO" id="GO:0043529">
    <property type="term" value="C:GET complex"/>
    <property type="evidence" value="ECO:0007669"/>
    <property type="project" value="TreeGrafter"/>
</dbReference>
<dbReference type="GO" id="GO:0005524">
    <property type="term" value="F:ATP binding"/>
    <property type="evidence" value="ECO:0007669"/>
    <property type="project" value="InterPro"/>
</dbReference>
<organism evidence="2 3">
    <name type="scientific">Lolium multiflorum</name>
    <name type="common">Italian ryegrass</name>
    <name type="synonym">Lolium perenne subsp. multiflorum</name>
    <dbReference type="NCBI Taxonomy" id="4521"/>
    <lineage>
        <taxon>Eukaryota</taxon>
        <taxon>Viridiplantae</taxon>
        <taxon>Streptophyta</taxon>
        <taxon>Embryophyta</taxon>
        <taxon>Tracheophyta</taxon>
        <taxon>Spermatophyta</taxon>
        <taxon>Magnoliopsida</taxon>
        <taxon>Liliopsida</taxon>
        <taxon>Poales</taxon>
        <taxon>Poaceae</taxon>
        <taxon>BOP clade</taxon>
        <taxon>Pooideae</taxon>
        <taxon>Poodae</taxon>
        <taxon>Poeae</taxon>
        <taxon>Poeae Chloroplast Group 2 (Poeae type)</taxon>
        <taxon>Loliodinae</taxon>
        <taxon>Loliinae</taxon>
        <taxon>Lolium</taxon>
    </lineage>
</organism>
<dbReference type="PANTHER" id="PTHR10803">
    <property type="entry name" value="ARSENICAL PUMP-DRIVING ATPASE ARSENITE-TRANSLOCATING ATPASE"/>
    <property type="match status" value="1"/>
</dbReference>
<dbReference type="Gene3D" id="3.40.50.300">
    <property type="entry name" value="P-loop containing nucleotide triphosphate hydrolases"/>
    <property type="match status" value="1"/>
</dbReference>
<dbReference type="NCBIfam" id="TIGR00345">
    <property type="entry name" value="GET3_arsA_TRC40"/>
    <property type="match status" value="1"/>
</dbReference>
<dbReference type="EMBL" id="JAUUTY010000002">
    <property type="protein sequence ID" value="KAK1683615.1"/>
    <property type="molecule type" value="Genomic_DNA"/>
</dbReference>
<dbReference type="GO" id="GO:0071816">
    <property type="term" value="P:tail-anchored membrane protein insertion into ER membrane"/>
    <property type="evidence" value="ECO:0007669"/>
    <property type="project" value="TreeGrafter"/>
</dbReference>
<gene>
    <name evidence="2" type="ORF">QYE76_044463</name>
</gene>
<accession>A0AAD8TIQ0</accession>
<proteinExistence type="predicted"/>
<dbReference type="Pfam" id="PF02374">
    <property type="entry name" value="ArsA_ATPase"/>
    <property type="match status" value="1"/>
</dbReference>
<dbReference type="PANTHER" id="PTHR10803:SF8">
    <property type="entry name" value="ARSENICAL PUMP-DRIVING ATPASE"/>
    <property type="match status" value="1"/>
</dbReference>
<reference evidence="2" key="1">
    <citation type="submission" date="2023-07" db="EMBL/GenBank/DDBJ databases">
        <title>A chromosome-level genome assembly of Lolium multiflorum.</title>
        <authorList>
            <person name="Chen Y."/>
            <person name="Copetti D."/>
            <person name="Kolliker R."/>
            <person name="Studer B."/>
        </authorList>
    </citation>
    <scope>NUCLEOTIDE SEQUENCE</scope>
    <source>
        <strain evidence="2">02402/16</strain>
        <tissue evidence="2">Leaf</tissue>
    </source>
</reference>
<dbReference type="InterPro" id="IPR016300">
    <property type="entry name" value="ATPase_ArsA/GET3"/>
</dbReference>
<dbReference type="CDD" id="cd02035">
    <property type="entry name" value="ArsA"/>
    <property type="match status" value="1"/>
</dbReference>
<feature type="domain" description="ArsA/GET3 Anion-transporting ATPase-like" evidence="1">
    <location>
        <begin position="71"/>
        <end position="381"/>
    </location>
</feature>
<sequence length="383" mass="40954">MAALLNPTARRLAVAASRRLSAPPAVEPFVANWSTQGSPARPSSPSPSLSYALCLVEVNGGFGEMVSSTQKYYVFGGKGGVGKTSLAASLAVKFANHGEPTLIVSMHPANSLGDTLEQDLSGGKVVPVTGVDSLFAAEVGHVDAKEHSSSFGSSMRNILGKIGLGVLADPLGENKLHEMLMKIPGVGEAIAISKLIQIVELQERNKFRRIVLDTGATGHTLNLSSAATLMEKFLSMANKAVNVASSYPALKSVFGKEQIDPAKLEEIRQQIAKVRDLMRDPQSTEFLIVTIPTVMAITESSRFHASLKKDGAPATRLVVNQLLPPSASECRFCAVKRKEETRALNMISVDRELGGLKLIQAPLQDVEVKGVPALRFFSDVVWK</sequence>
<keyword evidence="3" id="KW-1185">Reference proteome</keyword>